<keyword evidence="8" id="KW-1185">Reference proteome</keyword>
<dbReference type="Proteomes" id="UP001610446">
    <property type="component" value="Unassembled WGS sequence"/>
</dbReference>
<evidence type="ECO:0000313" key="7">
    <source>
        <dbReference type="EMBL" id="KAL2825252.1"/>
    </source>
</evidence>
<evidence type="ECO:0000256" key="2">
    <source>
        <dbReference type="ARBA" id="ARBA00023015"/>
    </source>
</evidence>
<keyword evidence="5" id="KW-0539">Nucleus</keyword>
<proteinExistence type="predicted"/>
<dbReference type="PROSITE" id="PS50048">
    <property type="entry name" value="ZN2_CY6_FUNGAL_2"/>
    <property type="match status" value="1"/>
</dbReference>
<evidence type="ECO:0000256" key="4">
    <source>
        <dbReference type="ARBA" id="ARBA00023163"/>
    </source>
</evidence>
<dbReference type="PANTHER" id="PTHR37534:SF51">
    <property type="entry name" value="ACRIFLAVINE SENSITIVITY CONTROL PROTEIN ACR-2"/>
    <property type="match status" value="1"/>
</dbReference>
<dbReference type="InterPro" id="IPR036864">
    <property type="entry name" value="Zn2-C6_fun-type_DNA-bd_sf"/>
</dbReference>
<reference evidence="7 8" key="1">
    <citation type="submission" date="2024-07" db="EMBL/GenBank/DDBJ databases">
        <title>Section-level genome sequencing and comparative genomics of Aspergillus sections Usti and Cavernicolus.</title>
        <authorList>
            <consortium name="Lawrence Berkeley National Laboratory"/>
            <person name="Nybo J.L."/>
            <person name="Vesth T.C."/>
            <person name="Theobald S."/>
            <person name="Frisvad J.C."/>
            <person name="Larsen T.O."/>
            <person name="Kjaerboelling I."/>
            <person name="Rothschild-Mancinelli K."/>
            <person name="Lyhne E.K."/>
            <person name="Kogle M.E."/>
            <person name="Barry K."/>
            <person name="Clum A."/>
            <person name="Na H."/>
            <person name="Ledsgaard L."/>
            <person name="Lin J."/>
            <person name="Lipzen A."/>
            <person name="Kuo A."/>
            <person name="Riley R."/>
            <person name="Mondo S."/>
            <person name="Labutti K."/>
            <person name="Haridas S."/>
            <person name="Pangalinan J."/>
            <person name="Salamov A.A."/>
            <person name="Simmons B.A."/>
            <person name="Magnuson J.K."/>
            <person name="Chen J."/>
            <person name="Drula E."/>
            <person name="Henrissat B."/>
            <person name="Wiebenga A."/>
            <person name="Lubbers R.J."/>
            <person name="Gomes A.C."/>
            <person name="Makela M.R."/>
            <person name="Stajich J."/>
            <person name="Grigoriev I.V."/>
            <person name="Mortensen U.H."/>
            <person name="De Vries R.P."/>
            <person name="Baker S.E."/>
            <person name="Andersen M.R."/>
        </authorList>
    </citation>
    <scope>NUCLEOTIDE SEQUENCE [LARGE SCALE GENOMIC DNA]</scope>
    <source>
        <strain evidence="7 8">CBS 123904</strain>
    </source>
</reference>
<dbReference type="PANTHER" id="PTHR37534">
    <property type="entry name" value="TRANSCRIPTIONAL ACTIVATOR PROTEIN UGA3"/>
    <property type="match status" value="1"/>
</dbReference>
<feature type="domain" description="Zn(2)-C6 fungal-type" evidence="6">
    <location>
        <begin position="14"/>
        <end position="42"/>
    </location>
</feature>
<accession>A0ABR4IEB8</accession>
<comment type="subcellular location">
    <subcellularLocation>
        <location evidence="1">Nucleus</location>
    </subcellularLocation>
</comment>
<evidence type="ECO:0000256" key="3">
    <source>
        <dbReference type="ARBA" id="ARBA00023125"/>
    </source>
</evidence>
<dbReference type="CDD" id="cd00067">
    <property type="entry name" value="GAL4"/>
    <property type="match status" value="1"/>
</dbReference>
<evidence type="ECO:0000256" key="5">
    <source>
        <dbReference type="ARBA" id="ARBA00023242"/>
    </source>
</evidence>
<keyword evidence="2" id="KW-0805">Transcription regulation</keyword>
<dbReference type="InterPro" id="IPR001138">
    <property type="entry name" value="Zn2Cys6_DnaBD"/>
</dbReference>
<dbReference type="Pfam" id="PF00172">
    <property type="entry name" value="Zn_clus"/>
    <property type="match status" value="1"/>
</dbReference>
<evidence type="ECO:0000256" key="1">
    <source>
        <dbReference type="ARBA" id="ARBA00004123"/>
    </source>
</evidence>
<protein>
    <submittedName>
        <fullName evidence="7">Fungal-specific transcription factor domain-containing protein</fullName>
    </submittedName>
</protein>
<name>A0ABR4IEB8_9EURO</name>
<dbReference type="InterPro" id="IPR021858">
    <property type="entry name" value="Fun_TF"/>
</dbReference>
<sequence length="570" mass="63048">MPRTPTPADVAEKSCHNCRRRRLKCDRGLPSCAKCAWTGQECLGYGKLFLWNRGVASRGKMMGKDFPRPKHELRMRSREPAYGAVQPRPEASLVDPIFGDMDYALRGYLFHFANNVSADMVISSAQGGNPFCSLIPLAQEHPVLLHAIVANAALHTSCLHQRSSGTLDLLSDYSADCLSRSQSDPINLATNSKIDALTSKHTALALLRSSLENIQRTNTGGNSNDSASENDIGVDVELDLIITVIHLLITFDLIDMGESEWRAHVQGAIRLISYLQTLEHKKRRDRRSTRQSPLASIRDAITSDCLTYYILGSTLMTTHTLDDPFHLSTTTGNDINASLIRAEANSYLSLPTPLLQILFKACELSNLVSVASTTDASDSDYTSTYTSVTTTAQSLLQQVQSFDVIPWAENLESCSPERQTSRIHTALAHRAAVQIYIIRSVDGLPSPACVSLSDSRASDAQILNQGTENLVSTIISHLSQISSSDPMFKATCWPTFIAGAETDDPVYREWALQRLREFWWLIPWGYIRTAVEVMRTSWGIRDSFAERGGGFAARGWVQGLKALERGWLIP</sequence>
<keyword evidence="4" id="KW-0804">Transcription</keyword>
<dbReference type="PROSITE" id="PS00463">
    <property type="entry name" value="ZN2_CY6_FUNGAL_1"/>
    <property type="match status" value="1"/>
</dbReference>
<dbReference type="Pfam" id="PF11951">
    <property type="entry name" value="Fungal_trans_2"/>
    <property type="match status" value="1"/>
</dbReference>
<dbReference type="SMART" id="SM00066">
    <property type="entry name" value="GAL4"/>
    <property type="match status" value="1"/>
</dbReference>
<dbReference type="SUPFAM" id="SSF57701">
    <property type="entry name" value="Zn2/Cys6 DNA-binding domain"/>
    <property type="match status" value="1"/>
</dbReference>
<dbReference type="Gene3D" id="4.10.240.10">
    <property type="entry name" value="Zn(2)-C6 fungal-type DNA-binding domain"/>
    <property type="match status" value="1"/>
</dbReference>
<organism evidence="7 8">
    <name type="scientific">Aspergillus pseudoustus</name>
    <dbReference type="NCBI Taxonomy" id="1810923"/>
    <lineage>
        <taxon>Eukaryota</taxon>
        <taxon>Fungi</taxon>
        <taxon>Dikarya</taxon>
        <taxon>Ascomycota</taxon>
        <taxon>Pezizomycotina</taxon>
        <taxon>Eurotiomycetes</taxon>
        <taxon>Eurotiomycetidae</taxon>
        <taxon>Eurotiales</taxon>
        <taxon>Aspergillaceae</taxon>
        <taxon>Aspergillus</taxon>
        <taxon>Aspergillus subgen. Nidulantes</taxon>
    </lineage>
</organism>
<keyword evidence="3" id="KW-0238">DNA-binding</keyword>
<dbReference type="EMBL" id="JBFXLU010000502">
    <property type="protein sequence ID" value="KAL2825252.1"/>
    <property type="molecule type" value="Genomic_DNA"/>
</dbReference>
<comment type="caution">
    <text evidence="7">The sequence shown here is derived from an EMBL/GenBank/DDBJ whole genome shotgun (WGS) entry which is preliminary data.</text>
</comment>
<evidence type="ECO:0000313" key="8">
    <source>
        <dbReference type="Proteomes" id="UP001610446"/>
    </source>
</evidence>
<evidence type="ECO:0000259" key="6">
    <source>
        <dbReference type="PROSITE" id="PS50048"/>
    </source>
</evidence>
<gene>
    <name evidence="7" type="ORF">BJY01DRAFT_230227</name>
</gene>